<evidence type="ECO:0000313" key="1">
    <source>
        <dbReference type="EMBL" id="SDS48057.1"/>
    </source>
</evidence>
<proteinExistence type="predicted"/>
<dbReference type="InterPro" id="IPR052931">
    <property type="entry name" value="Prophage_regulatory_activator"/>
</dbReference>
<dbReference type="AlphaFoldDB" id="A0A1H1SJ95"/>
<protein>
    <submittedName>
        <fullName evidence="1">Transcriptional regulator, AlpA family</fullName>
    </submittedName>
</protein>
<dbReference type="PANTHER" id="PTHR36154">
    <property type="entry name" value="DNA-BINDING TRANSCRIPTIONAL ACTIVATOR ALPA"/>
    <property type="match status" value="1"/>
</dbReference>
<accession>A0A1H1SJ95</accession>
<dbReference type="STRING" id="797277.SAMN05216198_2047"/>
<name>A0A1H1SJ95_9GAMM</name>
<keyword evidence="2" id="KW-1185">Reference proteome</keyword>
<organism evidence="1 2">
    <name type="scientific">Halopseudomonas litoralis</name>
    <dbReference type="NCBI Taxonomy" id="797277"/>
    <lineage>
        <taxon>Bacteria</taxon>
        <taxon>Pseudomonadati</taxon>
        <taxon>Pseudomonadota</taxon>
        <taxon>Gammaproteobacteria</taxon>
        <taxon>Pseudomonadales</taxon>
        <taxon>Pseudomonadaceae</taxon>
        <taxon>Halopseudomonas</taxon>
    </lineage>
</organism>
<reference evidence="2" key="1">
    <citation type="submission" date="2016-10" db="EMBL/GenBank/DDBJ databases">
        <authorList>
            <person name="Varghese N."/>
            <person name="Submissions S."/>
        </authorList>
    </citation>
    <scope>NUCLEOTIDE SEQUENCE [LARGE SCALE GENOMIC DNA]</scope>
    <source>
        <strain evidence="2">2SM5</strain>
    </source>
</reference>
<evidence type="ECO:0000313" key="2">
    <source>
        <dbReference type="Proteomes" id="UP000243426"/>
    </source>
</evidence>
<sequence>MTTNKQAQMQSLVRLPMLLKLTGLSRATAYRYSKSDPHFPKPVMLSDSTARNAPVGYRLQDIQHWIRVRAESSGL</sequence>
<dbReference type="Proteomes" id="UP000243426">
    <property type="component" value="Chromosome I"/>
</dbReference>
<gene>
    <name evidence="1" type="ORF">SAMN05216198_2047</name>
</gene>
<dbReference type="PANTHER" id="PTHR36154:SF1">
    <property type="entry name" value="DNA-BINDING TRANSCRIPTIONAL ACTIVATOR ALPA"/>
    <property type="match status" value="1"/>
</dbReference>
<dbReference type="InterPro" id="IPR010260">
    <property type="entry name" value="AlpA"/>
</dbReference>
<dbReference type="Pfam" id="PF05930">
    <property type="entry name" value="Phage_AlpA"/>
    <property type="match status" value="1"/>
</dbReference>
<dbReference type="EMBL" id="LT629748">
    <property type="protein sequence ID" value="SDS48057.1"/>
    <property type="molecule type" value="Genomic_DNA"/>
</dbReference>
<dbReference type="RefSeq" id="WP_090273205.1">
    <property type="nucleotide sequence ID" value="NZ_LT629748.1"/>
</dbReference>
<dbReference type="OrthoDB" id="8455288at2"/>